<dbReference type="Gene3D" id="3.10.20.30">
    <property type="match status" value="1"/>
</dbReference>
<organism evidence="4 5">
    <name type="scientific">Mariniblastus fucicola</name>
    <dbReference type="NCBI Taxonomy" id="980251"/>
    <lineage>
        <taxon>Bacteria</taxon>
        <taxon>Pseudomonadati</taxon>
        <taxon>Planctomycetota</taxon>
        <taxon>Planctomycetia</taxon>
        <taxon>Pirellulales</taxon>
        <taxon>Pirellulaceae</taxon>
        <taxon>Mariniblastus</taxon>
    </lineage>
</organism>
<dbReference type="OrthoDB" id="598356at2"/>
<evidence type="ECO:0000313" key="4">
    <source>
        <dbReference type="EMBL" id="QEG22191.1"/>
    </source>
</evidence>
<dbReference type="AlphaFoldDB" id="A0A5B9PH62"/>
<dbReference type="Proteomes" id="UP000322214">
    <property type="component" value="Chromosome"/>
</dbReference>
<sequence>MNRVKVLLFAQARQIADAESIEVMLPENGSVADLRAALSDAVPQLADLLARSSIALDQKYAVDQDVVNPGVEVAMIPPVSGG</sequence>
<comment type="similarity">
    <text evidence="2">Belongs to the MoaD family.</text>
</comment>
<dbReference type="GO" id="GO:0006777">
    <property type="term" value="P:Mo-molybdopterin cofactor biosynthetic process"/>
    <property type="evidence" value="ECO:0007669"/>
    <property type="project" value="InterPro"/>
</dbReference>
<dbReference type="EMBL" id="CP042912">
    <property type="protein sequence ID" value="QEG22191.1"/>
    <property type="molecule type" value="Genomic_DNA"/>
</dbReference>
<dbReference type="GO" id="GO:1990133">
    <property type="term" value="C:molybdopterin adenylyltransferase complex"/>
    <property type="evidence" value="ECO:0007669"/>
    <property type="project" value="TreeGrafter"/>
</dbReference>
<evidence type="ECO:0000256" key="1">
    <source>
        <dbReference type="ARBA" id="ARBA00022741"/>
    </source>
</evidence>
<keyword evidence="5" id="KW-1185">Reference proteome</keyword>
<accession>A0A5B9PH62</accession>
<proteinExistence type="inferred from homology"/>
<dbReference type="GO" id="GO:0000166">
    <property type="term" value="F:nucleotide binding"/>
    <property type="evidence" value="ECO:0007669"/>
    <property type="project" value="UniProtKB-KW"/>
</dbReference>
<dbReference type="STRING" id="980251.GCA_001642875_03539"/>
<dbReference type="InterPro" id="IPR016155">
    <property type="entry name" value="Mopterin_synth/thiamin_S_b"/>
</dbReference>
<dbReference type="RefSeq" id="WP_075082290.1">
    <property type="nucleotide sequence ID" value="NZ_CP042912.1"/>
</dbReference>
<dbReference type="InterPro" id="IPR044672">
    <property type="entry name" value="MOCS2A"/>
</dbReference>
<dbReference type="InterPro" id="IPR012675">
    <property type="entry name" value="Beta-grasp_dom_sf"/>
</dbReference>
<dbReference type="PANTHER" id="PTHR33359:SF1">
    <property type="entry name" value="MOLYBDOPTERIN SYNTHASE SULFUR CARRIER SUBUNIT"/>
    <property type="match status" value="1"/>
</dbReference>
<protein>
    <recommendedName>
        <fullName evidence="3">Molybdopterin synthase sulfur carrier subunit</fullName>
    </recommendedName>
</protein>
<dbReference type="UniPathway" id="UPA00344"/>
<reference evidence="4 5" key="1">
    <citation type="submission" date="2019-08" db="EMBL/GenBank/DDBJ databases">
        <title>Deep-cultivation of Planctomycetes and their phenomic and genomic characterization uncovers novel biology.</title>
        <authorList>
            <person name="Wiegand S."/>
            <person name="Jogler M."/>
            <person name="Boedeker C."/>
            <person name="Pinto D."/>
            <person name="Vollmers J."/>
            <person name="Rivas-Marin E."/>
            <person name="Kohn T."/>
            <person name="Peeters S.H."/>
            <person name="Heuer A."/>
            <person name="Rast P."/>
            <person name="Oberbeckmann S."/>
            <person name="Bunk B."/>
            <person name="Jeske O."/>
            <person name="Meyerdierks A."/>
            <person name="Storesund J.E."/>
            <person name="Kallscheuer N."/>
            <person name="Luecker S."/>
            <person name="Lage O.M."/>
            <person name="Pohl T."/>
            <person name="Merkel B.J."/>
            <person name="Hornburger P."/>
            <person name="Mueller R.-W."/>
            <person name="Bruemmer F."/>
            <person name="Labrenz M."/>
            <person name="Spormann A.M."/>
            <person name="Op den Camp H."/>
            <person name="Overmann J."/>
            <person name="Amann R."/>
            <person name="Jetten M.S.M."/>
            <person name="Mascher T."/>
            <person name="Medema M.H."/>
            <person name="Devos D.P."/>
            <person name="Kaster A.-K."/>
            <person name="Ovreas L."/>
            <person name="Rohde M."/>
            <person name="Galperin M.Y."/>
            <person name="Jogler C."/>
        </authorList>
    </citation>
    <scope>NUCLEOTIDE SEQUENCE [LARGE SCALE GENOMIC DNA]</scope>
    <source>
        <strain evidence="4 5">FC18</strain>
    </source>
</reference>
<dbReference type="InterPro" id="IPR003749">
    <property type="entry name" value="ThiS/MoaD-like"/>
</dbReference>
<dbReference type="PANTHER" id="PTHR33359">
    <property type="entry name" value="MOLYBDOPTERIN SYNTHASE SULFUR CARRIER SUBUNIT"/>
    <property type="match status" value="1"/>
</dbReference>
<keyword evidence="1" id="KW-0547">Nucleotide-binding</keyword>
<evidence type="ECO:0000313" key="5">
    <source>
        <dbReference type="Proteomes" id="UP000322214"/>
    </source>
</evidence>
<gene>
    <name evidence="4" type="primary">moaD</name>
    <name evidence="4" type="ORF">MFFC18_20520</name>
</gene>
<name>A0A5B9PH62_9BACT</name>
<dbReference type="Pfam" id="PF02597">
    <property type="entry name" value="ThiS"/>
    <property type="match status" value="1"/>
</dbReference>
<dbReference type="KEGG" id="mff:MFFC18_20520"/>
<dbReference type="SUPFAM" id="SSF54285">
    <property type="entry name" value="MoaD/ThiS"/>
    <property type="match status" value="1"/>
</dbReference>
<dbReference type="CDD" id="cd00754">
    <property type="entry name" value="Ubl_MoaD"/>
    <property type="match status" value="1"/>
</dbReference>
<evidence type="ECO:0000256" key="2">
    <source>
        <dbReference type="ARBA" id="ARBA00024200"/>
    </source>
</evidence>
<evidence type="ECO:0000256" key="3">
    <source>
        <dbReference type="ARBA" id="ARBA00024247"/>
    </source>
</evidence>